<evidence type="ECO:0000256" key="1">
    <source>
        <dbReference type="ARBA" id="ARBA00001968"/>
    </source>
</evidence>
<dbReference type="InterPro" id="IPR027806">
    <property type="entry name" value="HARBI1_dom"/>
</dbReference>
<reference evidence="9" key="2">
    <citation type="journal article" date="2022" name="Microbiol. Resour. Announc.">
        <title>Whole-Genome Sequence of Entomortierella parvispora E1425, a Mucoromycotan Fungus Associated with Burkholderiaceae-Related Endosymbiotic Bacteria.</title>
        <authorList>
            <person name="Herlambang A."/>
            <person name="Guo Y."/>
            <person name="Takashima Y."/>
            <person name="Narisawa K."/>
            <person name="Ohta H."/>
            <person name="Nishizawa T."/>
        </authorList>
    </citation>
    <scope>NUCLEOTIDE SEQUENCE</scope>
    <source>
        <strain evidence="9">E1425</strain>
    </source>
</reference>
<dbReference type="Proteomes" id="UP000827284">
    <property type="component" value="Unassembled WGS sequence"/>
</dbReference>
<comment type="similarity">
    <text evidence="3">Belongs to the HARBI1 family.</text>
</comment>
<evidence type="ECO:0000256" key="4">
    <source>
        <dbReference type="ARBA" id="ARBA00022722"/>
    </source>
</evidence>
<keyword evidence="4" id="KW-0540">Nuclease</keyword>
<evidence type="ECO:0000313" key="9">
    <source>
        <dbReference type="EMBL" id="GJJ69219.1"/>
    </source>
</evidence>
<evidence type="ECO:0000256" key="7">
    <source>
        <dbReference type="ARBA" id="ARBA00023242"/>
    </source>
</evidence>
<dbReference type="PANTHER" id="PTHR22930">
    <property type="match status" value="1"/>
</dbReference>
<evidence type="ECO:0000259" key="8">
    <source>
        <dbReference type="Pfam" id="PF13359"/>
    </source>
</evidence>
<sequence>MARSFYFQEWRVRFLALLEAEQTAGENDLARARGVNPLLIEDPFDELFMELALVNSSRYLDRPIMYARNNRDYNVLDRLEGFQDKKCRIFLRMTRKSFLKLTWMLFEHEVFQSPGYNKQEQAAVQIAILLDRLGHDGSGMSTARLAETWHRSEGSIYNYTERAMVAILSLQKRFLFWPKSEERVAHATCGKVAGKGFVGCVGFVDGTTIPFEQRPEVKGDFYRDRHDQYSMNAQVVCDVDKRIIFLSLGYSGRCHDYFVFCQMALWTQQHLYFDEGQYLLADSAYPISTVSVPVLKGPESLTQDGLDFNTAAANLRAVNEHCIGMLKSRWRSLTSLPLRIHARSEEKDISRVLDWITACAILHNFLVLEREILHKDICTPFRGTRPFGGDVDLERTPYDADVEDSEAFRRYVIRGVLRAARAPGGIVHYHTNN</sequence>
<evidence type="ECO:0000256" key="6">
    <source>
        <dbReference type="ARBA" id="ARBA00022801"/>
    </source>
</evidence>
<proteinExistence type="inferred from homology"/>
<dbReference type="GO" id="GO:0016787">
    <property type="term" value="F:hydrolase activity"/>
    <property type="evidence" value="ECO:0007669"/>
    <property type="project" value="UniProtKB-KW"/>
</dbReference>
<comment type="caution">
    <text evidence="9">The sequence shown here is derived from an EMBL/GenBank/DDBJ whole genome shotgun (WGS) entry which is preliminary data.</text>
</comment>
<accession>A0A9P3LSS7</accession>
<reference evidence="9" key="1">
    <citation type="submission" date="2021-11" db="EMBL/GenBank/DDBJ databases">
        <authorList>
            <person name="Herlambang A."/>
            <person name="Guo Y."/>
            <person name="Takashima Y."/>
            <person name="Nishizawa T."/>
        </authorList>
    </citation>
    <scope>NUCLEOTIDE SEQUENCE</scope>
    <source>
        <strain evidence="9">E1425</strain>
    </source>
</reference>
<dbReference type="OrthoDB" id="2445244at2759"/>
<dbReference type="GO" id="GO:0005634">
    <property type="term" value="C:nucleus"/>
    <property type="evidence" value="ECO:0007669"/>
    <property type="project" value="UniProtKB-SubCell"/>
</dbReference>
<keyword evidence="7" id="KW-0539">Nucleus</keyword>
<evidence type="ECO:0000256" key="3">
    <source>
        <dbReference type="ARBA" id="ARBA00006958"/>
    </source>
</evidence>
<dbReference type="GO" id="GO:0046872">
    <property type="term" value="F:metal ion binding"/>
    <property type="evidence" value="ECO:0007669"/>
    <property type="project" value="UniProtKB-KW"/>
</dbReference>
<comment type="cofactor">
    <cofactor evidence="1">
        <name>a divalent metal cation</name>
        <dbReference type="ChEBI" id="CHEBI:60240"/>
    </cofactor>
</comment>
<keyword evidence="10" id="KW-1185">Reference proteome</keyword>
<protein>
    <submittedName>
        <fullName evidence="9">Nuclease HARBI1</fullName>
    </submittedName>
</protein>
<dbReference type="Pfam" id="PF13359">
    <property type="entry name" value="DDE_Tnp_4"/>
    <property type="match status" value="1"/>
</dbReference>
<dbReference type="InterPro" id="IPR045249">
    <property type="entry name" value="HARBI1-like"/>
</dbReference>
<keyword evidence="5" id="KW-0479">Metal-binding</keyword>
<organism evidence="9 10">
    <name type="scientific">Entomortierella parvispora</name>
    <dbReference type="NCBI Taxonomy" id="205924"/>
    <lineage>
        <taxon>Eukaryota</taxon>
        <taxon>Fungi</taxon>
        <taxon>Fungi incertae sedis</taxon>
        <taxon>Mucoromycota</taxon>
        <taxon>Mortierellomycotina</taxon>
        <taxon>Mortierellomycetes</taxon>
        <taxon>Mortierellales</taxon>
        <taxon>Mortierellaceae</taxon>
        <taxon>Entomortierella</taxon>
    </lineage>
</organism>
<dbReference type="PANTHER" id="PTHR22930:SF85">
    <property type="entry name" value="GH03217P-RELATED"/>
    <property type="match status" value="1"/>
</dbReference>
<keyword evidence="6" id="KW-0378">Hydrolase</keyword>
<comment type="subcellular location">
    <subcellularLocation>
        <location evidence="2">Nucleus</location>
    </subcellularLocation>
</comment>
<gene>
    <name evidence="9" type="ORF">EMPS_01565</name>
</gene>
<evidence type="ECO:0000256" key="5">
    <source>
        <dbReference type="ARBA" id="ARBA00022723"/>
    </source>
</evidence>
<feature type="domain" description="DDE Tnp4" evidence="8">
    <location>
        <begin position="204"/>
        <end position="364"/>
    </location>
</feature>
<name>A0A9P3LSS7_9FUNG</name>
<dbReference type="AlphaFoldDB" id="A0A9P3LSS7"/>
<dbReference type="GO" id="GO:0004518">
    <property type="term" value="F:nuclease activity"/>
    <property type="evidence" value="ECO:0007669"/>
    <property type="project" value="UniProtKB-KW"/>
</dbReference>
<evidence type="ECO:0000256" key="2">
    <source>
        <dbReference type="ARBA" id="ARBA00004123"/>
    </source>
</evidence>
<evidence type="ECO:0000313" key="10">
    <source>
        <dbReference type="Proteomes" id="UP000827284"/>
    </source>
</evidence>
<dbReference type="EMBL" id="BQFW01000002">
    <property type="protein sequence ID" value="GJJ69219.1"/>
    <property type="molecule type" value="Genomic_DNA"/>
</dbReference>